<gene>
    <name evidence="1" type="ORF">J2S66_001050</name>
</gene>
<evidence type="ECO:0000313" key="2">
    <source>
        <dbReference type="Proteomes" id="UP001268819"/>
    </source>
</evidence>
<name>A0ABU1PPR8_9PSEU</name>
<dbReference type="RefSeq" id="WP_310304395.1">
    <property type="nucleotide sequence ID" value="NZ_BAAAXB010000001.1"/>
</dbReference>
<dbReference type="Proteomes" id="UP001268819">
    <property type="component" value="Unassembled WGS sequence"/>
</dbReference>
<dbReference type="EMBL" id="JAVDSG010000001">
    <property type="protein sequence ID" value="MDR6592666.1"/>
    <property type="molecule type" value="Genomic_DNA"/>
</dbReference>
<protein>
    <submittedName>
        <fullName evidence="1">Uncharacterized protein</fullName>
    </submittedName>
</protein>
<sequence length="50" mass="5398">MFVLTRFRGADEAGGAVAALALVGQFVDEVDELVADDAPRPQQRGLRRRG</sequence>
<reference evidence="1 2" key="1">
    <citation type="submission" date="2023-07" db="EMBL/GenBank/DDBJ databases">
        <title>Sequencing the genomes of 1000 actinobacteria strains.</title>
        <authorList>
            <person name="Klenk H.-P."/>
        </authorList>
    </citation>
    <scope>NUCLEOTIDE SEQUENCE [LARGE SCALE GENOMIC DNA]</scope>
    <source>
        <strain evidence="1 2">DSM 43749</strain>
    </source>
</reference>
<organism evidence="1 2">
    <name type="scientific">Saccharothrix longispora</name>
    <dbReference type="NCBI Taxonomy" id="33920"/>
    <lineage>
        <taxon>Bacteria</taxon>
        <taxon>Bacillati</taxon>
        <taxon>Actinomycetota</taxon>
        <taxon>Actinomycetes</taxon>
        <taxon>Pseudonocardiales</taxon>
        <taxon>Pseudonocardiaceae</taxon>
        <taxon>Saccharothrix</taxon>
    </lineage>
</organism>
<accession>A0ABU1PPR8</accession>
<evidence type="ECO:0000313" key="1">
    <source>
        <dbReference type="EMBL" id="MDR6592666.1"/>
    </source>
</evidence>
<comment type="caution">
    <text evidence="1">The sequence shown here is derived from an EMBL/GenBank/DDBJ whole genome shotgun (WGS) entry which is preliminary data.</text>
</comment>
<keyword evidence="2" id="KW-1185">Reference proteome</keyword>
<proteinExistence type="predicted"/>